<reference evidence="2 3" key="2">
    <citation type="submission" date="2018-11" db="EMBL/GenBank/DDBJ databases">
        <authorList>
            <consortium name="Pathogen Informatics"/>
        </authorList>
    </citation>
    <scope>NUCLEOTIDE SEQUENCE [LARGE SCALE GENOMIC DNA]</scope>
</reference>
<name>A0A0N5CMS7_THECL</name>
<feature type="chain" id="PRO_5043126226" evidence="1">
    <location>
        <begin position="27"/>
        <end position="176"/>
    </location>
</feature>
<keyword evidence="3" id="KW-1185">Reference proteome</keyword>
<keyword evidence="1" id="KW-0732">Signal</keyword>
<feature type="signal peptide" evidence="1">
    <location>
        <begin position="1"/>
        <end position="26"/>
    </location>
</feature>
<dbReference type="PROSITE" id="PS51257">
    <property type="entry name" value="PROKAR_LIPOPROTEIN"/>
    <property type="match status" value="1"/>
</dbReference>
<evidence type="ECO:0000256" key="1">
    <source>
        <dbReference type="SAM" id="SignalP"/>
    </source>
</evidence>
<dbReference type="WBParaSite" id="TCLT_0000146501-mRNA-1">
    <property type="protein sequence ID" value="TCLT_0000146501-mRNA-1"/>
    <property type="gene ID" value="TCLT_0000146501"/>
</dbReference>
<dbReference type="EMBL" id="UYYF01000191">
    <property type="protein sequence ID" value="VDM96928.1"/>
    <property type="molecule type" value="Genomic_DNA"/>
</dbReference>
<protein>
    <submittedName>
        <fullName evidence="2 4">Uncharacterized protein</fullName>
    </submittedName>
</protein>
<evidence type="ECO:0000313" key="2">
    <source>
        <dbReference type="EMBL" id="VDM96928.1"/>
    </source>
</evidence>
<dbReference type="Proteomes" id="UP000276776">
    <property type="component" value="Unassembled WGS sequence"/>
</dbReference>
<sequence>MLRTSLTNRQLTISCFLLFCIISAACNSLQPALGTKCLQNQVVTKVTVFEDGAIEAECTKLPCGSSGTHCKENQTSCKAETDTFSGMKWASNGQSILQRCCTLSVSRKIYVGTDLVSLGSYYIGGKVDKKDFYGKEGTEFDFVSNIRTEQYDLFYYYFECSKQKISFNPLLFKNIT</sequence>
<evidence type="ECO:0000313" key="3">
    <source>
        <dbReference type="Proteomes" id="UP000276776"/>
    </source>
</evidence>
<dbReference type="AlphaFoldDB" id="A0A0N5CMS7"/>
<organism evidence="4">
    <name type="scientific">Thelazia callipaeda</name>
    <name type="common">Oriental eyeworm</name>
    <name type="synonym">Parasitic nematode</name>
    <dbReference type="NCBI Taxonomy" id="103827"/>
    <lineage>
        <taxon>Eukaryota</taxon>
        <taxon>Metazoa</taxon>
        <taxon>Ecdysozoa</taxon>
        <taxon>Nematoda</taxon>
        <taxon>Chromadorea</taxon>
        <taxon>Rhabditida</taxon>
        <taxon>Spirurina</taxon>
        <taxon>Spiruromorpha</taxon>
        <taxon>Thelazioidea</taxon>
        <taxon>Thelaziidae</taxon>
        <taxon>Thelazia</taxon>
    </lineage>
</organism>
<proteinExistence type="predicted"/>
<dbReference type="OMA" id="SSGTHCK"/>
<gene>
    <name evidence="2" type="ORF">TCLT_LOCUS1466</name>
</gene>
<evidence type="ECO:0000313" key="4">
    <source>
        <dbReference type="WBParaSite" id="TCLT_0000146501-mRNA-1"/>
    </source>
</evidence>
<reference evidence="4" key="1">
    <citation type="submission" date="2017-02" db="UniProtKB">
        <authorList>
            <consortium name="WormBaseParasite"/>
        </authorList>
    </citation>
    <scope>IDENTIFICATION</scope>
</reference>
<dbReference type="STRING" id="103827.A0A0N5CMS7"/>
<accession>A0A0N5CMS7</accession>
<dbReference type="OrthoDB" id="5832630at2759"/>